<dbReference type="Gene3D" id="2.60.120.460">
    <property type="entry name" value="YjbQ-like"/>
    <property type="match status" value="1"/>
</dbReference>
<dbReference type="NCBIfam" id="TIGR00149">
    <property type="entry name" value="TIGR00149_YjbQ"/>
    <property type="match status" value="1"/>
</dbReference>
<evidence type="ECO:0000313" key="3">
    <source>
        <dbReference type="Proteomes" id="UP000050471"/>
    </source>
</evidence>
<organism evidence="2 3">
    <name type="scientific">Aliiroseovarius crassostreae</name>
    <dbReference type="NCBI Taxonomy" id="154981"/>
    <lineage>
        <taxon>Bacteria</taxon>
        <taxon>Pseudomonadati</taxon>
        <taxon>Pseudomonadota</taxon>
        <taxon>Alphaproteobacteria</taxon>
        <taxon>Rhodobacterales</taxon>
        <taxon>Paracoccaceae</taxon>
        <taxon>Aliiroseovarius</taxon>
    </lineage>
</organism>
<dbReference type="Pfam" id="PF01894">
    <property type="entry name" value="YjbQ"/>
    <property type="match status" value="1"/>
</dbReference>
<protein>
    <submittedName>
        <fullName evidence="2">Secondary thiamine-phosphate synthase</fullName>
    </submittedName>
</protein>
<keyword evidence="3" id="KW-1185">Reference proteome</keyword>
<dbReference type="SUPFAM" id="SSF111038">
    <property type="entry name" value="YjbQ-like"/>
    <property type="match status" value="1"/>
</dbReference>
<dbReference type="EMBL" id="LKBA01000019">
    <property type="protein sequence ID" value="KPN62208.1"/>
    <property type="molecule type" value="Genomic_DNA"/>
</dbReference>
<reference evidence="2 3" key="1">
    <citation type="submission" date="2015-09" db="EMBL/GenBank/DDBJ databases">
        <title>Draft genome sequence of Aliiroseovarius crassostreae CV919-312TSm, the causative agent of Roseovarius Oyster Disease (formerly Juvenile Oyster Disease).</title>
        <authorList>
            <person name="Kessner L."/>
            <person name="Spinard E."/>
            <person name="Nelson D."/>
        </authorList>
    </citation>
    <scope>NUCLEOTIDE SEQUENCE [LARGE SCALE GENOMIC DNA]</scope>
    <source>
        <strain evidence="2 3">CV919-312</strain>
    </source>
</reference>
<name>A0A0P7IDS4_9RHOB</name>
<dbReference type="RefSeq" id="WP_055191683.1">
    <property type="nucleotide sequence ID" value="NZ_FPBS01000005.1"/>
</dbReference>
<dbReference type="PROSITE" id="PS01314">
    <property type="entry name" value="UPF0047"/>
    <property type="match status" value="1"/>
</dbReference>
<dbReference type="OrthoDB" id="9801725at2"/>
<dbReference type="PANTHER" id="PTHR30615">
    <property type="entry name" value="UNCHARACTERIZED PROTEIN YJBQ-RELATED"/>
    <property type="match status" value="1"/>
</dbReference>
<dbReference type="InterPro" id="IPR001602">
    <property type="entry name" value="UPF0047_YjbQ-like"/>
</dbReference>
<dbReference type="InterPro" id="IPR035917">
    <property type="entry name" value="YjbQ-like_sf"/>
</dbReference>
<dbReference type="Proteomes" id="UP000050471">
    <property type="component" value="Unassembled WGS sequence"/>
</dbReference>
<dbReference type="PANTHER" id="PTHR30615:SF8">
    <property type="entry name" value="UPF0047 PROTEIN C4A8.02C"/>
    <property type="match status" value="1"/>
</dbReference>
<accession>A0A0P7IDS4</accession>
<comment type="caution">
    <text evidence="2">The sequence shown here is derived from an EMBL/GenBank/DDBJ whole genome shotgun (WGS) entry which is preliminary data.</text>
</comment>
<comment type="similarity">
    <text evidence="1">Belongs to the UPF0047 family.</text>
</comment>
<sequence length="145" mass="16318">MRMRFTVSTHGQGLYEFTRDVVRFVSEECGGQGVRDGVLTLFVRHTSCSLLIQENADPEVQTDLRNFFHRLVPPTTDPSMSYLTHTYEGPDDMPAHIKAAMLPVSLNIPVLDGRLSLGTWQGIYLFEHRDAPHHRQVVGMLIPAG</sequence>
<dbReference type="AlphaFoldDB" id="A0A0P7IDS4"/>
<evidence type="ECO:0000313" key="2">
    <source>
        <dbReference type="EMBL" id="KPN62208.1"/>
    </source>
</evidence>
<dbReference type="STRING" id="154981.AKJ29_08065"/>
<dbReference type="PIRSF" id="PIRSF004681">
    <property type="entry name" value="UCP004681"/>
    <property type="match status" value="1"/>
</dbReference>
<evidence type="ECO:0000256" key="1">
    <source>
        <dbReference type="ARBA" id="ARBA00005534"/>
    </source>
</evidence>
<proteinExistence type="inferred from homology"/>
<gene>
    <name evidence="2" type="ORF">AKJ29_08065</name>
</gene>